<dbReference type="GO" id="GO:0030170">
    <property type="term" value="F:pyridoxal phosphate binding"/>
    <property type="evidence" value="ECO:0007669"/>
    <property type="project" value="InterPro"/>
</dbReference>
<keyword evidence="3" id="KW-0808">Transferase</keyword>
<protein>
    <recommendedName>
        <fullName evidence="6">Acetylornithine transaminase</fullName>
    </recommendedName>
</protein>
<dbReference type="NCBIfam" id="NF003468">
    <property type="entry name" value="PRK05093.1"/>
    <property type="match status" value="1"/>
</dbReference>
<dbReference type="GO" id="GO:0042802">
    <property type="term" value="F:identical protein binding"/>
    <property type="evidence" value="ECO:0007669"/>
    <property type="project" value="TreeGrafter"/>
</dbReference>
<dbReference type="Pfam" id="PF00202">
    <property type="entry name" value="Aminotran_3"/>
    <property type="match status" value="1"/>
</dbReference>
<dbReference type="InterPro" id="IPR050103">
    <property type="entry name" value="Class-III_PLP-dep_AT"/>
</dbReference>
<dbReference type="SUPFAM" id="SSF53383">
    <property type="entry name" value="PLP-dependent transferases"/>
    <property type="match status" value="1"/>
</dbReference>
<dbReference type="GO" id="GO:0006526">
    <property type="term" value="P:L-arginine biosynthetic process"/>
    <property type="evidence" value="ECO:0007669"/>
    <property type="project" value="UniProtKB-ARBA"/>
</dbReference>
<dbReference type="EMBL" id="UINC01000914">
    <property type="protein sequence ID" value="SUZ63359.1"/>
    <property type="molecule type" value="Genomic_DNA"/>
</dbReference>
<dbReference type="PANTHER" id="PTHR11986">
    <property type="entry name" value="AMINOTRANSFERASE CLASS III"/>
    <property type="match status" value="1"/>
</dbReference>
<dbReference type="InterPro" id="IPR005814">
    <property type="entry name" value="Aminotrans_3"/>
</dbReference>
<proteinExistence type="inferred from homology"/>
<gene>
    <name evidence="5" type="ORF">METZ01_LOCUS16213</name>
</gene>
<dbReference type="NCBIfam" id="TIGR00707">
    <property type="entry name" value="argD"/>
    <property type="match status" value="1"/>
</dbReference>
<dbReference type="Gene3D" id="3.40.640.10">
    <property type="entry name" value="Type I PLP-dependent aspartate aminotransferase-like (Major domain)"/>
    <property type="match status" value="1"/>
</dbReference>
<dbReference type="InterPro" id="IPR015421">
    <property type="entry name" value="PyrdxlP-dep_Trfase_major"/>
</dbReference>
<dbReference type="InterPro" id="IPR004636">
    <property type="entry name" value="AcOrn/SuccOrn_fam"/>
</dbReference>
<dbReference type="FunFam" id="3.40.640.10:FF:000004">
    <property type="entry name" value="Acetylornithine aminotransferase"/>
    <property type="match status" value="1"/>
</dbReference>
<evidence type="ECO:0000256" key="1">
    <source>
        <dbReference type="ARBA" id="ARBA00001933"/>
    </source>
</evidence>
<name>A0A381PAY9_9ZZZZ</name>
<reference evidence="5" key="1">
    <citation type="submission" date="2018-05" db="EMBL/GenBank/DDBJ databases">
        <authorList>
            <person name="Lanie J.A."/>
            <person name="Ng W.-L."/>
            <person name="Kazmierczak K.M."/>
            <person name="Andrzejewski T.M."/>
            <person name="Davidsen T.M."/>
            <person name="Wayne K.J."/>
            <person name="Tettelin H."/>
            <person name="Glass J.I."/>
            <person name="Rusch D."/>
            <person name="Podicherti R."/>
            <person name="Tsui H.-C.T."/>
            <person name="Winkler M.E."/>
        </authorList>
    </citation>
    <scope>NUCLEOTIDE SEQUENCE</scope>
</reference>
<dbReference type="GO" id="GO:0008483">
    <property type="term" value="F:transaminase activity"/>
    <property type="evidence" value="ECO:0007669"/>
    <property type="project" value="UniProtKB-KW"/>
</dbReference>
<sequence length="402" mass="44123">MNEEKNINDQLLENYYEVMVPNYAPANFVVKKAIGSSVWDVNDKKYIDLGGGIAVNSLGHSHPELLKALEEQAKKIWHHSNYLTSEPSINLAKALVDLTFAEKVFFSNSGSEANETAIKIARKYHHSKGNDKVEIIAFKNAFHGRSLLNISLGGSKLHKEGFGPLDQSILRAEFNDLDSLKKCISDKTAAIIIEPIQGEAGVHAADQEFLVRLREICDQQEILLIFDEVQSGIGRTGKLFSYMKYEVIPDILTSAKGLGGGMPIGATLTKNKFAEALTVGSHGSTFGGNPLACAVAIRVLDLVKQDSFLDGVNAKEELLKQGLEEISNKHQAFSQIRSKGLWFGCDLNQKDKVSSLLDLCYQEGLIGISAGTSTLRFAPALNIPDSDIQEGLFRLDKALKRF</sequence>
<dbReference type="InterPro" id="IPR015422">
    <property type="entry name" value="PyrdxlP-dep_Trfase_small"/>
</dbReference>
<evidence type="ECO:0000256" key="2">
    <source>
        <dbReference type="ARBA" id="ARBA00022576"/>
    </source>
</evidence>
<dbReference type="AlphaFoldDB" id="A0A381PAY9"/>
<keyword evidence="4" id="KW-0663">Pyridoxal phosphate</keyword>
<dbReference type="PROSITE" id="PS00600">
    <property type="entry name" value="AA_TRANSFER_CLASS_3"/>
    <property type="match status" value="1"/>
</dbReference>
<dbReference type="NCBIfam" id="NF002325">
    <property type="entry name" value="PRK01278.1"/>
    <property type="match status" value="1"/>
</dbReference>
<dbReference type="Gene3D" id="3.90.1150.10">
    <property type="entry name" value="Aspartate Aminotransferase, domain 1"/>
    <property type="match status" value="1"/>
</dbReference>
<evidence type="ECO:0000256" key="4">
    <source>
        <dbReference type="ARBA" id="ARBA00022898"/>
    </source>
</evidence>
<dbReference type="InterPro" id="IPR049704">
    <property type="entry name" value="Aminotrans_3_PPA_site"/>
</dbReference>
<evidence type="ECO:0000256" key="3">
    <source>
        <dbReference type="ARBA" id="ARBA00022679"/>
    </source>
</evidence>
<dbReference type="InterPro" id="IPR015424">
    <property type="entry name" value="PyrdxlP-dep_Trfase"/>
</dbReference>
<dbReference type="CDD" id="cd00610">
    <property type="entry name" value="OAT_like"/>
    <property type="match status" value="1"/>
</dbReference>
<accession>A0A381PAY9</accession>
<comment type="cofactor">
    <cofactor evidence="1">
        <name>pyridoxal 5'-phosphate</name>
        <dbReference type="ChEBI" id="CHEBI:597326"/>
    </cofactor>
</comment>
<dbReference type="PIRSF" id="PIRSF000521">
    <property type="entry name" value="Transaminase_4ab_Lys_Orn"/>
    <property type="match status" value="1"/>
</dbReference>
<organism evidence="5">
    <name type="scientific">marine metagenome</name>
    <dbReference type="NCBI Taxonomy" id="408172"/>
    <lineage>
        <taxon>unclassified sequences</taxon>
        <taxon>metagenomes</taxon>
        <taxon>ecological metagenomes</taxon>
    </lineage>
</organism>
<dbReference type="HAMAP" id="MF_01107">
    <property type="entry name" value="ArgD_aminotrans_3"/>
    <property type="match status" value="1"/>
</dbReference>
<evidence type="ECO:0000313" key="5">
    <source>
        <dbReference type="EMBL" id="SUZ63359.1"/>
    </source>
</evidence>
<evidence type="ECO:0008006" key="6">
    <source>
        <dbReference type="Google" id="ProtNLM"/>
    </source>
</evidence>
<keyword evidence="2" id="KW-0032">Aminotransferase</keyword>
<dbReference type="PANTHER" id="PTHR11986:SF113">
    <property type="entry name" value="SUCCINYLORNITHINE TRANSAMINASE"/>
    <property type="match status" value="1"/>
</dbReference>